<dbReference type="Pfam" id="PF01970">
    <property type="entry name" value="TctA"/>
    <property type="match status" value="1"/>
</dbReference>
<dbReference type="InterPro" id="IPR002823">
    <property type="entry name" value="DUF112_TM"/>
</dbReference>
<keyword evidence="4" id="KW-1185">Reference proteome</keyword>
<feature type="transmembrane region" description="Helical" evidence="1">
    <location>
        <begin position="465"/>
        <end position="485"/>
    </location>
</feature>
<evidence type="ECO:0000259" key="2">
    <source>
        <dbReference type="Pfam" id="PF01970"/>
    </source>
</evidence>
<comment type="caution">
    <text evidence="3">The sequence shown here is derived from an EMBL/GenBank/DDBJ whole genome shotgun (WGS) entry which is preliminary data.</text>
</comment>
<feature type="domain" description="DUF112" evidence="2">
    <location>
        <begin position="25"/>
        <end position="438"/>
    </location>
</feature>
<feature type="transmembrane region" description="Helical" evidence="1">
    <location>
        <begin position="110"/>
        <end position="132"/>
    </location>
</feature>
<dbReference type="EMBL" id="BMJQ01000023">
    <property type="protein sequence ID" value="GGF46263.1"/>
    <property type="molecule type" value="Genomic_DNA"/>
</dbReference>
<accession>A0A8J3E7N7</accession>
<organism evidence="3 4">
    <name type="scientific">Aliidongia dinghuensis</name>
    <dbReference type="NCBI Taxonomy" id="1867774"/>
    <lineage>
        <taxon>Bacteria</taxon>
        <taxon>Pseudomonadati</taxon>
        <taxon>Pseudomonadota</taxon>
        <taxon>Alphaproteobacteria</taxon>
        <taxon>Rhodospirillales</taxon>
        <taxon>Dongiaceae</taxon>
        <taxon>Aliidongia</taxon>
    </lineage>
</organism>
<evidence type="ECO:0000313" key="3">
    <source>
        <dbReference type="EMBL" id="GGF46263.1"/>
    </source>
</evidence>
<dbReference type="PANTHER" id="PTHR35342">
    <property type="entry name" value="TRICARBOXYLIC TRANSPORT PROTEIN"/>
    <property type="match status" value="1"/>
</dbReference>
<keyword evidence="1" id="KW-1133">Transmembrane helix</keyword>
<reference evidence="3" key="1">
    <citation type="journal article" date="2014" name="Int. J. Syst. Evol. Microbiol.">
        <title>Complete genome sequence of Corynebacterium casei LMG S-19264T (=DSM 44701T), isolated from a smear-ripened cheese.</title>
        <authorList>
            <consortium name="US DOE Joint Genome Institute (JGI-PGF)"/>
            <person name="Walter F."/>
            <person name="Albersmeier A."/>
            <person name="Kalinowski J."/>
            <person name="Ruckert C."/>
        </authorList>
    </citation>
    <scope>NUCLEOTIDE SEQUENCE</scope>
    <source>
        <strain evidence="3">CGMCC 1.15725</strain>
    </source>
</reference>
<feature type="transmembrane region" description="Helical" evidence="1">
    <location>
        <begin position="61"/>
        <end position="81"/>
    </location>
</feature>
<evidence type="ECO:0000256" key="1">
    <source>
        <dbReference type="SAM" id="Phobius"/>
    </source>
</evidence>
<feature type="transmembrane region" description="Helical" evidence="1">
    <location>
        <begin position="389"/>
        <end position="405"/>
    </location>
</feature>
<feature type="transmembrane region" description="Helical" evidence="1">
    <location>
        <begin position="144"/>
        <end position="163"/>
    </location>
</feature>
<dbReference type="RefSeq" id="WP_189051967.1">
    <property type="nucleotide sequence ID" value="NZ_BMJQ01000023.1"/>
</dbReference>
<feature type="transmembrane region" description="Helical" evidence="1">
    <location>
        <begin position="201"/>
        <end position="225"/>
    </location>
</feature>
<keyword evidence="1" id="KW-0812">Transmembrane</keyword>
<dbReference type="Proteomes" id="UP000646365">
    <property type="component" value="Unassembled WGS sequence"/>
</dbReference>
<evidence type="ECO:0000313" key="4">
    <source>
        <dbReference type="Proteomes" id="UP000646365"/>
    </source>
</evidence>
<gene>
    <name evidence="3" type="ORF">GCM10011611_60910</name>
</gene>
<dbReference type="AlphaFoldDB" id="A0A8J3E7N7"/>
<feature type="transmembrane region" description="Helical" evidence="1">
    <location>
        <begin position="20"/>
        <end position="49"/>
    </location>
</feature>
<feature type="transmembrane region" description="Helical" evidence="1">
    <location>
        <begin position="354"/>
        <end position="377"/>
    </location>
</feature>
<dbReference type="PANTHER" id="PTHR35342:SF5">
    <property type="entry name" value="TRICARBOXYLIC TRANSPORT PROTEIN"/>
    <property type="match status" value="1"/>
</dbReference>
<protein>
    <submittedName>
        <fullName evidence="3">Transporter</fullName>
    </submittedName>
</protein>
<reference evidence="3" key="2">
    <citation type="submission" date="2020-09" db="EMBL/GenBank/DDBJ databases">
        <authorList>
            <person name="Sun Q."/>
            <person name="Zhou Y."/>
        </authorList>
    </citation>
    <scope>NUCLEOTIDE SEQUENCE</scope>
    <source>
        <strain evidence="3">CGMCC 1.15725</strain>
    </source>
</reference>
<sequence length="518" mass="54717">MLNGLADLLHAYWGFFNGWSFALGLGGALIGIIVGCLPGLSATLCIALLTTLTIKLPTNEAILILICAYVGTLYGGSRTAILLNIPGTAANAASCADGHALALRGEAGRAIGIATSGAFTSTLFGVMCLAAFTPLLAEVALKFGAYEFFWLALFGVTMSGSIVGNDPLKGWLMGCLGLMVAQIGQDPLYAHDRFTFGWGQLAGGIALIPALVGAFGFAEVLTTLADPMERKLVEMRDSSRPRFREVLQYWPTVLRSGVIGVLTGLMPGVGEDAGAWMSYAAAKAVSREKDQFGKGSIDGLMAAETGDMASIPGHIIPCLALGIPGSAPSAVLMAAMIIHGIQPGPMMMVNHPQFVYDVVAMTTLAMVSILIFGLFLVRPLLLVMRVRRTILMPIIFLLCTVGAFAGASRLFDIYCMLAIGIGAFFLRRKGYQMAPFVLGLVLGGLLDKSLRRGLVLSDGDLTPFFTRPISLGFAIVTIFTMLLYIPAFKAGVQRVVGGIGRGLRALVSRQPPTAATRL</sequence>
<proteinExistence type="predicted"/>
<keyword evidence="1" id="KW-0472">Membrane</keyword>
<name>A0A8J3E7N7_9PROT</name>